<dbReference type="Proteomes" id="UP001333110">
    <property type="component" value="Unassembled WGS sequence"/>
</dbReference>
<protein>
    <submittedName>
        <fullName evidence="1">Uncharacterized protein</fullName>
    </submittedName>
</protein>
<organism evidence="1 2">
    <name type="scientific">Mycteria americana</name>
    <name type="common">Wood stork</name>
    <dbReference type="NCBI Taxonomy" id="33587"/>
    <lineage>
        <taxon>Eukaryota</taxon>
        <taxon>Metazoa</taxon>
        <taxon>Chordata</taxon>
        <taxon>Craniata</taxon>
        <taxon>Vertebrata</taxon>
        <taxon>Euteleostomi</taxon>
        <taxon>Archelosauria</taxon>
        <taxon>Archosauria</taxon>
        <taxon>Dinosauria</taxon>
        <taxon>Saurischia</taxon>
        <taxon>Theropoda</taxon>
        <taxon>Coelurosauria</taxon>
        <taxon>Aves</taxon>
        <taxon>Neognathae</taxon>
        <taxon>Neoaves</taxon>
        <taxon>Aequornithes</taxon>
        <taxon>Ciconiiformes</taxon>
        <taxon>Ciconiidae</taxon>
        <taxon>Mycteria</taxon>
    </lineage>
</organism>
<dbReference type="AlphaFoldDB" id="A0AAN7NUY5"/>
<reference evidence="1 2" key="1">
    <citation type="journal article" date="2023" name="J. Hered.">
        <title>Chromosome-level genome of the wood stork (Mycteria americana) provides insight into avian chromosome evolution.</title>
        <authorList>
            <person name="Flamio R. Jr."/>
            <person name="Ramstad K.M."/>
        </authorList>
    </citation>
    <scope>NUCLEOTIDE SEQUENCE [LARGE SCALE GENOMIC DNA]</scope>
    <source>
        <strain evidence="1">JAX WOST 10</strain>
    </source>
</reference>
<name>A0AAN7NUY5_MYCAM</name>
<evidence type="ECO:0000313" key="2">
    <source>
        <dbReference type="Proteomes" id="UP001333110"/>
    </source>
</evidence>
<comment type="caution">
    <text evidence="1">The sequence shown here is derived from an EMBL/GenBank/DDBJ whole genome shotgun (WGS) entry which is preliminary data.</text>
</comment>
<keyword evidence="2" id="KW-1185">Reference proteome</keyword>
<accession>A0AAN7NUY5</accession>
<evidence type="ECO:0000313" key="1">
    <source>
        <dbReference type="EMBL" id="KAK4832107.1"/>
    </source>
</evidence>
<dbReference type="EMBL" id="JAUNZN010000001">
    <property type="protein sequence ID" value="KAK4832107.1"/>
    <property type="molecule type" value="Genomic_DNA"/>
</dbReference>
<proteinExistence type="predicted"/>
<gene>
    <name evidence="1" type="ORF">QYF61_020734</name>
</gene>
<sequence>MRRKVNKFMFYRKATYDELSSDLQLSQKNTSIKALSLWLFVRNSWQRFGESFHLNIRKKFFTVRTIVHWNNLPRDTVKSPSLEVFEMQLDRVLDNLI</sequence>